<keyword evidence="1" id="KW-1185">Reference proteome</keyword>
<dbReference type="Proteomes" id="UP000887561">
    <property type="component" value="Unplaced"/>
</dbReference>
<evidence type="ECO:0000313" key="2">
    <source>
        <dbReference type="WBParaSite" id="scaffold38853_cov431.g23516"/>
    </source>
</evidence>
<dbReference type="WBParaSite" id="scaffold38853_cov431.g23516">
    <property type="protein sequence ID" value="scaffold38853_cov431.g23516"/>
    <property type="gene ID" value="scaffold38853_cov431.g23516"/>
</dbReference>
<dbReference type="AlphaFoldDB" id="A0A915MFI7"/>
<evidence type="ECO:0000313" key="1">
    <source>
        <dbReference type="Proteomes" id="UP000887561"/>
    </source>
</evidence>
<name>A0A915MFI7_MELJA</name>
<organism evidence="1 2">
    <name type="scientific">Meloidogyne javanica</name>
    <name type="common">Root-knot nematode worm</name>
    <dbReference type="NCBI Taxonomy" id="6303"/>
    <lineage>
        <taxon>Eukaryota</taxon>
        <taxon>Metazoa</taxon>
        <taxon>Ecdysozoa</taxon>
        <taxon>Nematoda</taxon>
        <taxon>Chromadorea</taxon>
        <taxon>Rhabditida</taxon>
        <taxon>Tylenchina</taxon>
        <taxon>Tylenchomorpha</taxon>
        <taxon>Tylenchoidea</taxon>
        <taxon>Meloidogynidae</taxon>
        <taxon>Meloidogyninae</taxon>
        <taxon>Meloidogyne</taxon>
        <taxon>Meloidogyne incognita group</taxon>
    </lineage>
</organism>
<sequence length="236" mass="26444">MAPRSRSPAAEYAILKRFATRDALLGFASAIVGPLANPDYLEHKSISEHGGKSITILYKCRFSEVGCQVMLRTRSQGHFHVFEVLKDVPHRLEVHAEHEVTKARLIALGKCCKLPASEVPRRRNRSPSPSACYNVLQKFSNRQKLDGFVSAIIGPASNCEYNELKKKVYDGGAKIEATFDRVRTFSEKDTHWVAVNEFPHNMERHNNAGVSKERLIALGKECRSKAERGVEVPNTT</sequence>
<proteinExistence type="predicted"/>
<accession>A0A915MFI7</accession>
<protein>
    <submittedName>
        <fullName evidence="2">Uncharacterized protein</fullName>
    </submittedName>
</protein>
<reference evidence="2" key="1">
    <citation type="submission" date="2022-11" db="UniProtKB">
        <authorList>
            <consortium name="WormBaseParasite"/>
        </authorList>
    </citation>
    <scope>IDENTIFICATION</scope>
</reference>